<keyword evidence="2" id="KW-0670">Pyruvate</keyword>
<comment type="caution">
    <text evidence="2">The sequence shown here is derived from an EMBL/GenBank/DDBJ whole genome shotgun (WGS) entry which is preliminary data.</text>
</comment>
<keyword evidence="2" id="KW-0413">Isomerase</keyword>
<dbReference type="InterPro" id="IPR017517">
    <property type="entry name" value="Maleyloyr_isom"/>
</dbReference>
<evidence type="ECO:0000259" key="1">
    <source>
        <dbReference type="Pfam" id="PF11716"/>
    </source>
</evidence>
<dbReference type="InterPro" id="IPR036527">
    <property type="entry name" value="SCP2_sterol-bd_dom_sf"/>
</dbReference>
<dbReference type="GO" id="GO:0016853">
    <property type="term" value="F:isomerase activity"/>
    <property type="evidence" value="ECO:0007669"/>
    <property type="project" value="UniProtKB-KW"/>
</dbReference>
<gene>
    <name evidence="2" type="ORF">PSU4_37820</name>
</gene>
<dbReference type="SUPFAM" id="SSF109854">
    <property type="entry name" value="DinB/YfiT-like putative metalloenzymes"/>
    <property type="match status" value="1"/>
</dbReference>
<dbReference type="Pfam" id="PF11716">
    <property type="entry name" value="MDMPI_N"/>
    <property type="match status" value="1"/>
</dbReference>
<dbReference type="Gene3D" id="3.30.1050.20">
    <property type="match status" value="1"/>
</dbReference>
<dbReference type="InterPro" id="IPR034660">
    <property type="entry name" value="DinB/YfiT-like"/>
</dbReference>
<dbReference type="EMBL" id="BJVJ01000040">
    <property type="protein sequence ID" value="GEL24828.1"/>
    <property type="molecule type" value="Genomic_DNA"/>
</dbReference>
<feature type="domain" description="Mycothiol-dependent maleylpyruvate isomerase metal-binding" evidence="1">
    <location>
        <begin position="3"/>
        <end position="129"/>
    </location>
</feature>
<dbReference type="SUPFAM" id="SSF55718">
    <property type="entry name" value="SCP-like"/>
    <property type="match status" value="1"/>
</dbReference>
<dbReference type="OrthoDB" id="5118203at2"/>
<dbReference type="GO" id="GO:0046872">
    <property type="term" value="F:metal ion binding"/>
    <property type="evidence" value="ECO:0007669"/>
    <property type="project" value="InterPro"/>
</dbReference>
<dbReference type="Proteomes" id="UP000321685">
    <property type="component" value="Unassembled WGS sequence"/>
</dbReference>
<dbReference type="AlphaFoldDB" id="A0A511DP51"/>
<evidence type="ECO:0000313" key="2">
    <source>
        <dbReference type="EMBL" id="GEL24828.1"/>
    </source>
</evidence>
<proteinExistence type="predicted"/>
<dbReference type="InterPro" id="IPR024344">
    <property type="entry name" value="MDMPI_metal-binding"/>
</dbReference>
<accession>A0A511DP51</accession>
<sequence>MLLDDVADLSAADLDQGCRLPNWTRRHLLAHVASNAEAICRLLAWARTGVETPMYASPTQRAADIENGAARPDLRAWVRDTARELVYAASSLPDEAWPVEVVTAQGRTVPASEIWWMRARETCIHVVDLDAGTTFTDLPSPFLTTLLDDVAVWRSARPGPAITLVTPTTTHHIAGDGDPTTVSLPLASAAAWLVGRYPEPSLPGLPRWL</sequence>
<organism evidence="2 3">
    <name type="scientific">Pseudonocardia sulfidoxydans NBRC 16205</name>
    <dbReference type="NCBI Taxonomy" id="1223511"/>
    <lineage>
        <taxon>Bacteria</taxon>
        <taxon>Bacillati</taxon>
        <taxon>Actinomycetota</taxon>
        <taxon>Actinomycetes</taxon>
        <taxon>Pseudonocardiales</taxon>
        <taxon>Pseudonocardiaceae</taxon>
        <taxon>Pseudonocardia</taxon>
    </lineage>
</organism>
<evidence type="ECO:0000313" key="3">
    <source>
        <dbReference type="Proteomes" id="UP000321685"/>
    </source>
</evidence>
<protein>
    <submittedName>
        <fullName evidence="2">Maleylpyruvate isomerase</fullName>
    </submittedName>
</protein>
<dbReference type="NCBIfam" id="TIGR03083">
    <property type="entry name" value="maleylpyruvate isomerase family mycothiol-dependent enzyme"/>
    <property type="match status" value="1"/>
</dbReference>
<reference evidence="2 3" key="1">
    <citation type="submission" date="2019-07" db="EMBL/GenBank/DDBJ databases">
        <title>Whole genome shotgun sequence of Pseudonocardia sulfidoxydans NBRC 16205.</title>
        <authorList>
            <person name="Hosoyama A."/>
            <person name="Uohara A."/>
            <person name="Ohji S."/>
            <person name="Ichikawa N."/>
        </authorList>
    </citation>
    <scope>NUCLEOTIDE SEQUENCE [LARGE SCALE GENOMIC DNA]</scope>
    <source>
        <strain evidence="2 3">NBRC 16205</strain>
    </source>
</reference>
<dbReference type="Gene3D" id="1.20.120.450">
    <property type="entry name" value="dinb family like domain"/>
    <property type="match status" value="1"/>
</dbReference>
<keyword evidence="3" id="KW-1185">Reference proteome</keyword>
<name>A0A511DP51_9PSEU</name>